<dbReference type="RefSeq" id="WP_135085163.1">
    <property type="nucleotide sequence ID" value="NZ_SPDV01000010.1"/>
</dbReference>
<dbReference type="PANTHER" id="PTHR18901">
    <property type="entry name" value="2-DEOXYGLUCOSE-6-PHOSPHATE PHOSPHATASE 2"/>
    <property type="match status" value="1"/>
</dbReference>
<dbReference type="SFLD" id="SFLDS00003">
    <property type="entry name" value="Haloacid_Dehalogenase"/>
    <property type="match status" value="1"/>
</dbReference>
<accession>A0A4Y8ZSK0</accession>
<dbReference type="PRINTS" id="PR00413">
    <property type="entry name" value="HADHALOGNASE"/>
</dbReference>
<sequence length="228" mass="25510">MPILPYPLDAVICDMDGLLLDTESAHWDTMREAAAELGYELPDWLFLETVGVHRPQNRVTLREHYGPEFPLDLFYERSDARFEEILSRGAPLRPGLDRLLATLDALRVKRAVVTSTASPWAEERLRAAGIFDRFDIVVTLSDVARPKPAPDPYLTAAERLGVRPDRCVAFEDSHNGVRAAASAGMVTIMIPDLLPPTEETRRLAAATLRSLDDAAELIDRELGQRRRP</sequence>
<dbReference type="InterPro" id="IPR023214">
    <property type="entry name" value="HAD_sf"/>
</dbReference>
<keyword evidence="2" id="KW-1185">Reference proteome</keyword>
<dbReference type="Gene3D" id="1.10.150.240">
    <property type="entry name" value="Putative phosphatase, domain 2"/>
    <property type="match status" value="1"/>
</dbReference>
<dbReference type="CDD" id="cd07505">
    <property type="entry name" value="HAD_BPGM-like"/>
    <property type="match status" value="1"/>
</dbReference>
<dbReference type="Proteomes" id="UP000298213">
    <property type="component" value="Unassembled WGS sequence"/>
</dbReference>
<comment type="caution">
    <text evidence="1">The sequence shown here is derived from an EMBL/GenBank/DDBJ whole genome shotgun (WGS) entry which is preliminary data.</text>
</comment>
<dbReference type="InterPro" id="IPR006439">
    <property type="entry name" value="HAD-SF_hydro_IA"/>
</dbReference>
<dbReference type="SFLD" id="SFLDG01129">
    <property type="entry name" value="C1.5:_HAD__Beta-PGM__Phosphata"/>
    <property type="match status" value="1"/>
</dbReference>
<dbReference type="Gene3D" id="3.40.50.1000">
    <property type="entry name" value="HAD superfamily/HAD-like"/>
    <property type="match status" value="1"/>
</dbReference>
<organism evidence="1 2">
    <name type="scientific">Sphingomonas parva</name>
    <dbReference type="NCBI Taxonomy" id="2555898"/>
    <lineage>
        <taxon>Bacteria</taxon>
        <taxon>Pseudomonadati</taxon>
        <taxon>Pseudomonadota</taxon>
        <taxon>Alphaproteobacteria</taxon>
        <taxon>Sphingomonadales</taxon>
        <taxon>Sphingomonadaceae</taxon>
        <taxon>Sphingomonas</taxon>
    </lineage>
</organism>
<evidence type="ECO:0000313" key="2">
    <source>
        <dbReference type="Proteomes" id="UP000298213"/>
    </source>
</evidence>
<dbReference type="Pfam" id="PF00702">
    <property type="entry name" value="Hydrolase"/>
    <property type="match status" value="1"/>
</dbReference>
<protein>
    <submittedName>
        <fullName evidence="1">HAD family phosphatase</fullName>
    </submittedName>
</protein>
<dbReference type="InterPro" id="IPR023198">
    <property type="entry name" value="PGP-like_dom2"/>
</dbReference>
<name>A0A4Y8ZSK0_9SPHN</name>
<dbReference type="NCBIfam" id="TIGR01509">
    <property type="entry name" value="HAD-SF-IA-v3"/>
    <property type="match status" value="1"/>
</dbReference>
<dbReference type="SUPFAM" id="SSF56784">
    <property type="entry name" value="HAD-like"/>
    <property type="match status" value="1"/>
</dbReference>
<dbReference type="PANTHER" id="PTHR18901:SF38">
    <property type="entry name" value="PSEUDOURIDINE-5'-PHOSPHATASE"/>
    <property type="match status" value="1"/>
</dbReference>
<dbReference type="InterPro" id="IPR036412">
    <property type="entry name" value="HAD-like_sf"/>
</dbReference>
<dbReference type="OrthoDB" id="9797743at2"/>
<dbReference type="EMBL" id="SPDV01000010">
    <property type="protein sequence ID" value="TFI59018.1"/>
    <property type="molecule type" value="Genomic_DNA"/>
</dbReference>
<dbReference type="AlphaFoldDB" id="A0A4Y8ZSK0"/>
<reference evidence="1 2" key="1">
    <citation type="submission" date="2019-03" db="EMBL/GenBank/DDBJ databases">
        <title>Genome sequence of Sphingomonas sp. 17J27-24.</title>
        <authorList>
            <person name="Kim M."/>
            <person name="Maeng S."/>
            <person name="Sathiyaraj S."/>
        </authorList>
    </citation>
    <scope>NUCLEOTIDE SEQUENCE [LARGE SCALE GENOMIC DNA]</scope>
    <source>
        <strain evidence="1 2">17J27-24</strain>
    </source>
</reference>
<dbReference type="SFLD" id="SFLDG01135">
    <property type="entry name" value="C1.5.6:_HAD__Beta-PGM__Phospha"/>
    <property type="match status" value="1"/>
</dbReference>
<proteinExistence type="predicted"/>
<gene>
    <name evidence="1" type="ORF">E2493_07145</name>
</gene>
<evidence type="ECO:0000313" key="1">
    <source>
        <dbReference type="EMBL" id="TFI59018.1"/>
    </source>
</evidence>